<dbReference type="EMBL" id="UFZQ01000001">
    <property type="protein sequence ID" value="STE85669.1"/>
    <property type="molecule type" value="Genomic_DNA"/>
</dbReference>
<gene>
    <name evidence="2" type="ORF">NCTC10418_03290</name>
</gene>
<feature type="region of interest" description="Disordered" evidence="1">
    <location>
        <begin position="52"/>
        <end position="73"/>
    </location>
</feature>
<reference evidence="2 3" key="1">
    <citation type="submission" date="2018-06" db="EMBL/GenBank/DDBJ databases">
        <authorList>
            <consortium name="Pathogen Informatics"/>
            <person name="Doyle S."/>
        </authorList>
    </citation>
    <scope>NUCLEOTIDE SEQUENCE [LARGE SCALE GENOMIC DNA]</scope>
    <source>
        <strain evidence="2 3">NCTC10418</strain>
    </source>
</reference>
<evidence type="ECO:0000256" key="1">
    <source>
        <dbReference type="SAM" id="MobiDB-lite"/>
    </source>
</evidence>
<sequence>MNYLLIPDLRPKSHWVSSLWIGLTRGVDDFENLGHCIAAAFIAMERYESAPEVGEGRSGNGIPVNGDQNSLLD</sequence>
<accession>A0A376KSH6</accession>
<evidence type="ECO:0000313" key="2">
    <source>
        <dbReference type="EMBL" id="STE85669.1"/>
    </source>
</evidence>
<name>A0A376KSH6_ECOLX</name>
<dbReference type="AlphaFoldDB" id="A0A376KSH6"/>
<evidence type="ECO:0000313" key="3">
    <source>
        <dbReference type="Proteomes" id="UP000255460"/>
    </source>
</evidence>
<organism evidence="2 3">
    <name type="scientific">Escherichia coli</name>
    <dbReference type="NCBI Taxonomy" id="562"/>
    <lineage>
        <taxon>Bacteria</taxon>
        <taxon>Pseudomonadati</taxon>
        <taxon>Pseudomonadota</taxon>
        <taxon>Gammaproteobacteria</taxon>
        <taxon>Enterobacterales</taxon>
        <taxon>Enterobacteriaceae</taxon>
        <taxon>Escherichia</taxon>
    </lineage>
</organism>
<protein>
    <submittedName>
        <fullName evidence="2">Uncharacterized protein</fullName>
    </submittedName>
</protein>
<proteinExistence type="predicted"/>
<dbReference type="Proteomes" id="UP000255460">
    <property type="component" value="Unassembled WGS sequence"/>
</dbReference>